<protein>
    <recommendedName>
        <fullName evidence="4">Lipoprotein</fullName>
    </recommendedName>
</protein>
<accession>A0A847U9X3</accession>
<evidence type="ECO:0000313" key="3">
    <source>
        <dbReference type="Proteomes" id="UP000641625"/>
    </source>
</evidence>
<feature type="compositionally biased region" description="Low complexity" evidence="1">
    <location>
        <begin position="45"/>
        <end position="58"/>
    </location>
</feature>
<reference evidence="2" key="1">
    <citation type="submission" date="2019-12" db="EMBL/GenBank/DDBJ databases">
        <title>Whole genome sequencing of Haloarcula argentinensis strain pws5.</title>
        <authorList>
            <person name="Verma D.K."/>
            <person name="Gopal K."/>
            <person name="Prasad E.S."/>
        </authorList>
    </citation>
    <scope>NUCLEOTIDE SEQUENCE</scope>
    <source>
        <strain evidence="2">Pws5</strain>
    </source>
</reference>
<sequence>MPRTTRRRILYALGASLSISAGCTQFEVESREETGHSDDSGGEPTTAATVSETDAAAATDERATAGQTPDAEELDLLEANVVGVEVSDAGGGDYRFDVTLYHDDDGEDGYANWWQVETLAGDRLGRRDLRHAHSTAPFTRSATITVPDDVGCVVVRGHDQTHEYGGQAMMMAVPSGATRAIQQGTGRQSVAESDCP</sequence>
<name>A0A847U9X3_HALAR</name>
<evidence type="ECO:0000313" key="2">
    <source>
        <dbReference type="EMBL" id="NLV12593.1"/>
    </source>
</evidence>
<feature type="region of interest" description="Disordered" evidence="1">
    <location>
        <begin position="29"/>
        <end position="70"/>
    </location>
</feature>
<dbReference type="RefSeq" id="WP_170096193.1">
    <property type="nucleotide sequence ID" value="NZ_WOWA01000003.1"/>
</dbReference>
<comment type="caution">
    <text evidence="2">The sequence shown here is derived from an EMBL/GenBank/DDBJ whole genome shotgun (WGS) entry which is preliminary data.</text>
</comment>
<feature type="compositionally biased region" description="Basic and acidic residues" evidence="1">
    <location>
        <begin position="29"/>
        <end position="39"/>
    </location>
</feature>
<evidence type="ECO:0008006" key="4">
    <source>
        <dbReference type="Google" id="ProtNLM"/>
    </source>
</evidence>
<dbReference type="AlphaFoldDB" id="A0A847U9X3"/>
<dbReference type="EMBL" id="WOWA01000003">
    <property type="protein sequence ID" value="NLV12593.1"/>
    <property type="molecule type" value="Genomic_DNA"/>
</dbReference>
<dbReference type="Proteomes" id="UP000641625">
    <property type="component" value="Unassembled WGS sequence"/>
</dbReference>
<gene>
    <name evidence="2" type="ORF">GOC77_04775</name>
</gene>
<evidence type="ECO:0000256" key="1">
    <source>
        <dbReference type="SAM" id="MobiDB-lite"/>
    </source>
</evidence>
<dbReference type="PROSITE" id="PS51257">
    <property type="entry name" value="PROKAR_LIPOPROTEIN"/>
    <property type="match status" value="1"/>
</dbReference>
<organism evidence="2 3">
    <name type="scientific">Haloarcula argentinensis</name>
    <dbReference type="NCBI Taxonomy" id="43776"/>
    <lineage>
        <taxon>Archaea</taxon>
        <taxon>Methanobacteriati</taxon>
        <taxon>Methanobacteriota</taxon>
        <taxon>Stenosarchaea group</taxon>
        <taxon>Halobacteria</taxon>
        <taxon>Halobacteriales</taxon>
        <taxon>Haloarculaceae</taxon>
        <taxon>Haloarcula</taxon>
    </lineage>
</organism>
<proteinExistence type="predicted"/>